<name>H1PZI6_9BACT</name>
<dbReference type="AlphaFoldDB" id="H1PZI6"/>
<feature type="signal peptide" evidence="1">
    <location>
        <begin position="1"/>
        <end position="19"/>
    </location>
</feature>
<dbReference type="PROSITE" id="PS51257">
    <property type="entry name" value="PROKAR_LIPOPROTEIN"/>
    <property type="match status" value="1"/>
</dbReference>
<evidence type="ECO:0000313" key="3">
    <source>
        <dbReference type="Proteomes" id="UP000016023"/>
    </source>
</evidence>
<dbReference type="CDD" id="cd03524">
    <property type="entry name" value="RPA2_OBF_family"/>
    <property type="match status" value="1"/>
</dbReference>
<sequence length="318" mass="34343">MKQLIYSMIALAISASAFTLTSCEDVPAPYNKPDNNPTKPVDLNTEATAFTVAEAVQKINENGGKALSGEAYVKGIISEVVSYNDTYKSITYYISDNGTDKTLKIYSGKGLNGADFASKADLEAGKTVVVKGILKSYTNKDGSKTSEMDKGSKIISITGGTTPPPANEILKATFASSEDGFTINNINLPTELKQIWAHDKKGYMRASAFNKNKYAAQSRLISPEFSLAGRTAATLTFKHAGRFFVTAADEWKVQVSTDGTTWTDLQVSAYPTGNDWNFVDATCDLTAYVGQAKVQIAFLYISTTASASTWEVKDVLIK</sequence>
<reference evidence="2 3" key="1">
    <citation type="submission" date="2011-12" db="EMBL/GenBank/DDBJ databases">
        <title>The Genome Sequence of Prevotella micans F0438.</title>
        <authorList>
            <consortium name="The Broad Institute Genome Sequencing Platform"/>
            <person name="Earl A."/>
            <person name="Ward D."/>
            <person name="Feldgarden M."/>
            <person name="Gevers D."/>
            <person name="Izard J."/>
            <person name="Baranova O.V."/>
            <person name="Blanton J.M."/>
            <person name="Wade W.G."/>
            <person name="Dewhirst F.E."/>
            <person name="Young S.K."/>
            <person name="Zeng Q."/>
            <person name="Gargeya S."/>
            <person name="Fitzgerald M."/>
            <person name="Haas B."/>
            <person name="Abouelleil A."/>
            <person name="Alvarado L."/>
            <person name="Arachchi H.M."/>
            <person name="Berlin A."/>
            <person name="Chapman S.B."/>
            <person name="Gearin G."/>
            <person name="Goldberg J."/>
            <person name="Griggs A."/>
            <person name="Gujja S."/>
            <person name="Hansen M."/>
            <person name="Heiman D."/>
            <person name="Howarth C."/>
            <person name="Larimer J."/>
            <person name="Lui A."/>
            <person name="MacDonald P.J.P."/>
            <person name="McCowen C."/>
            <person name="Montmayeur A."/>
            <person name="Murphy C."/>
            <person name="Neiman D."/>
            <person name="Pearson M."/>
            <person name="Priest M."/>
            <person name="Roberts A."/>
            <person name="Saif S."/>
            <person name="Shea T."/>
            <person name="Sisk P."/>
            <person name="Stolte C."/>
            <person name="Sykes S."/>
            <person name="Wortman J."/>
            <person name="Nusbaum C."/>
            <person name="Birren B."/>
        </authorList>
    </citation>
    <scope>NUCLEOTIDE SEQUENCE [LARGE SCALE GENOMIC DNA]</scope>
    <source>
        <strain evidence="2 3">F0438</strain>
    </source>
</reference>
<gene>
    <name evidence="2" type="ORF">HMPREF9140_00074</name>
</gene>
<evidence type="ECO:0000256" key="1">
    <source>
        <dbReference type="SAM" id="SignalP"/>
    </source>
</evidence>
<keyword evidence="1" id="KW-0732">Signal</keyword>
<dbReference type="PATRIC" id="fig|883158.3.peg.80"/>
<dbReference type="NCBIfam" id="NF038128">
    <property type="entry name" value="choice_anch_J"/>
    <property type="match status" value="1"/>
</dbReference>
<feature type="chain" id="PRO_5003552760" description="DUF5689 domain-containing protein" evidence="1">
    <location>
        <begin position="20"/>
        <end position="318"/>
    </location>
</feature>
<dbReference type="RefSeq" id="WP_006950943.1">
    <property type="nucleotide sequence ID" value="NZ_JH594521.1"/>
</dbReference>
<accession>H1PZI6</accession>
<keyword evidence="3" id="KW-1185">Reference proteome</keyword>
<evidence type="ECO:0008006" key="4">
    <source>
        <dbReference type="Google" id="ProtNLM"/>
    </source>
</evidence>
<dbReference type="EMBL" id="AGWK01000001">
    <property type="protein sequence ID" value="EHO75031.1"/>
    <property type="molecule type" value="Genomic_DNA"/>
</dbReference>
<dbReference type="HOGENOM" id="CLU_046694_0_0_10"/>
<dbReference type="Gene3D" id="2.60.120.200">
    <property type="match status" value="1"/>
</dbReference>
<dbReference type="STRING" id="883158.HMPREF9140_00074"/>
<evidence type="ECO:0000313" key="2">
    <source>
        <dbReference type="EMBL" id="EHO75031.1"/>
    </source>
</evidence>
<comment type="caution">
    <text evidence="2">The sequence shown here is derived from an EMBL/GenBank/DDBJ whole genome shotgun (WGS) entry which is preliminary data.</text>
</comment>
<protein>
    <recommendedName>
        <fullName evidence="4">DUF5689 domain-containing protein</fullName>
    </recommendedName>
</protein>
<dbReference type="Proteomes" id="UP000016023">
    <property type="component" value="Unassembled WGS sequence"/>
</dbReference>
<proteinExistence type="predicted"/>
<organism evidence="2 3">
    <name type="scientific">Prevotella micans F0438</name>
    <dbReference type="NCBI Taxonomy" id="883158"/>
    <lineage>
        <taxon>Bacteria</taxon>
        <taxon>Pseudomonadati</taxon>
        <taxon>Bacteroidota</taxon>
        <taxon>Bacteroidia</taxon>
        <taxon>Bacteroidales</taxon>
        <taxon>Prevotellaceae</taxon>
        <taxon>Prevotella</taxon>
    </lineage>
</organism>
<dbReference type="eggNOG" id="COG3291">
    <property type="taxonomic scope" value="Bacteria"/>
</dbReference>